<keyword evidence="2" id="KW-0012">Acyltransferase</keyword>
<name>A0A9W9Q5K8_9EURO</name>
<dbReference type="PANTHER" id="PTHR10908:SF0">
    <property type="entry name" value="SEROTONIN N-ACETYLTRANSFERASE"/>
    <property type="match status" value="1"/>
</dbReference>
<dbReference type="Proteomes" id="UP001147746">
    <property type="component" value="Unassembled WGS sequence"/>
</dbReference>
<dbReference type="InterPro" id="IPR016181">
    <property type="entry name" value="Acyl_CoA_acyltransferase"/>
</dbReference>
<dbReference type="OrthoDB" id="30840at2759"/>
<dbReference type="CDD" id="cd04301">
    <property type="entry name" value="NAT_SF"/>
    <property type="match status" value="1"/>
</dbReference>
<reference evidence="4" key="2">
    <citation type="journal article" date="2023" name="IMA Fungus">
        <title>Comparative genomic study of the Penicillium genus elucidates a diverse pangenome and 15 lateral gene transfer events.</title>
        <authorList>
            <person name="Petersen C."/>
            <person name="Sorensen T."/>
            <person name="Nielsen M.R."/>
            <person name="Sondergaard T.E."/>
            <person name="Sorensen J.L."/>
            <person name="Fitzpatrick D.A."/>
            <person name="Frisvad J.C."/>
            <person name="Nielsen K.L."/>
        </authorList>
    </citation>
    <scope>NUCLEOTIDE SEQUENCE</scope>
    <source>
        <strain evidence="4">IBT 21472</strain>
    </source>
</reference>
<dbReference type="FunFam" id="3.40.630.30:FF:000141">
    <property type="entry name" value="Acetyltransferase, GNAT family family"/>
    <property type="match status" value="1"/>
</dbReference>
<evidence type="ECO:0000313" key="5">
    <source>
        <dbReference type="Proteomes" id="UP001147746"/>
    </source>
</evidence>
<gene>
    <name evidence="4" type="ORF">N7476_003618</name>
</gene>
<dbReference type="InterPro" id="IPR051635">
    <property type="entry name" value="SNAT-like"/>
</dbReference>
<evidence type="ECO:0000256" key="3">
    <source>
        <dbReference type="SAM" id="MobiDB-lite"/>
    </source>
</evidence>
<dbReference type="PANTHER" id="PTHR10908">
    <property type="entry name" value="SEROTONIN N-ACETYLTRANSFERASE"/>
    <property type="match status" value="1"/>
</dbReference>
<feature type="region of interest" description="Disordered" evidence="3">
    <location>
        <begin position="1"/>
        <end position="44"/>
    </location>
</feature>
<dbReference type="SUPFAM" id="SSF55729">
    <property type="entry name" value="Acyl-CoA N-acyltransferases (Nat)"/>
    <property type="match status" value="1"/>
</dbReference>
<keyword evidence="5" id="KW-1185">Reference proteome</keyword>
<dbReference type="Pfam" id="PF13673">
    <property type="entry name" value="Acetyltransf_10"/>
    <property type="match status" value="1"/>
</dbReference>
<dbReference type="AlphaFoldDB" id="A0A9W9Q5K8"/>
<comment type="caution">
    <text evidence="4">The sequence shown here is derived from an EMBL/GenBank/DDBJ whole genome shotgun (WGS) entry which is preliminary data.</text>
</comment>
<organism evidence="4 5">
    <name type="scientific">Penicillium atrosanguineum</name>
    <dbReference type="NCBI Taxonomy" id="1132637"/>
    <lineage>
        <taxon>Eukaryota</taxon>
        <taxon>Fungi</taxon>
        <taxon>Dikarya</taxon>
        <taxon>Ascomycota</taxon>
        <taxon>Pezizomycotina</taxon>
        <taxon>Eurotiomycetes</taxon>
        <taxon>Eurotiomycetidae</taxon>
        <taxon>Eurotiales</taxon>
        <taxon>Aspergillaceae</taxon>
        <taxon>Penicillium</taxon>
    </lineage>
</organism>
<proteinExistence type="predicted"/>
<protein>
    <submittedName>
        <fullName evidence="4">Uncharacterized protein</fullName>
    </submittedName>
</protein>
<reference evidence="4" key="1">
    <citation type="submission" date="2022-12" db="EMBL/GenBank/DDBJ databases">
        <authorList>
            <person name="Petersen C."/>
        </authorList>
    </citation>
    <scope>NUCLEOTIDE SEQUENCE</scope>
    <source>
        <strain evidence="4">IBT 21472</strain>
    </source>
</reference>
<dbReference type="InterPro" id="IPR000182">
    <property type="entry name" value="GNAT_dom"/>
</dbReference>
<evidence type="ECO:0000256" key="1">
    <source>
        <dbReference type="ARBA" id="ARBA00022679"/>
    </source>
</evidence>
<dbReference type="PROSITE" id="PS51186">
    <property type="entry name" value="GNAT"/>
    <property type="match status" value="1"/>
</dbReference>
<dbReference type="GO" id="GO:0004059">
    <property type="term" value="F:aralkylamine N-acetyltransferase activity"/>
    <property type="evidence" value="ECO:0007669"/>
    <property type="project" value="TreeGrafter"/>
</dbReference>
<dbReference type="EMBL" id="JAPZBO010000002">
    <property type="protein sequence ID" value="KAJ5325018.1"/>
    <property type="molecule type" value="Genomic_DNA"/>
</dbReference>
<evidence type="ECO:0000313" key="4">
    <source>
        <dbReference type="EMBL" id="KAJ5325018.1"/>
    </source>
</evidence>
<accession>A0A9W9Q5K8</accession>
<dbReference type="Gene3D" id="3.40.630.30">
    <property type="match status" value="1"/>
</dbReference>
<evidence type="ECO:0000256" key="2">
    <source>
        <dbReference type="ARBA" id="ARBA00023315"/>
    </source>
</evidence>
<keyword evidence="1" id="KW-0808">Transferase</keyword>
<dbReference type="GO" id="GO:0005737">
    <property type="term" value="C:cytoplasm"/>
    <property type="evidence" value="ECO:0007669"/>
    <property type="project" value="TreeGrafter"/>
</dbReference>
<sequence length="291" mass="32363">MSEPSERPSESMPGPDTSGLKPLSNAEDMPLSNPSNSELSRIMSRAGITLSNGFPLDDGDDDEEEVDEDYVAVDQEDANDFPHWFRRPPTHHRTKLDELHPFVQLLSTSNVEDCVNVENAFPEQERCSRDKFIYRLTRCPELSLGLFTLPVLNDKPQPRATLVGHIIATRTSGPCVTDGSMKLPKDWSNERWTLEDGQAVGHEEGGGTIAIHSLAVLPEHQGKQVGSTLMKSYIQRIRDAQIADRIAIIAHDHLIPFYETFGFESHGPSKCQFGGGGWVDMVLEFGPPEQE</sequence>